<dbReference type="SUPFAM" id="SSF52266">
    <property type="entry name" value="SGNH hydrolase"/>
    <property type="match status" value="1"/>
</dbReference>
<dbReference type="InterPro" id="IPR013830">
    <property type="entry name" value="SGNH_hydro"/>
</dbReference>
<gene>
    <name evidence="4" type="ORF">IFO69_12200</name>
</gene>
<dbReference type="InterPro" id="IPR029058">
    <property type="entry name" value="AB_hydrolase_fold"/>
</dbReference>
<dbReference type="Gene3D" id="3.40.50.1820">
    <property type="entry name" value="alpha/beta hydrolase"/>
    <property type="match status" value="1"/>
</dbReference>
<feature type="domain" description="Peptidase S9 prolyl oligopeptidase catalytic" evidence="2">
    <location>
        <begin position="117"/>
        <end position="228"/>
    </location>
</feature>
<dbReference type="InterPro" id="IPR036514">
    <property type="entry name" value="SGNH_hydro_sf"/>
</dbReference>
<keyword evidence="5" id="KW-1185">Reference proteome</keyword>
<dbReference type="Proteomes" id="UP000647133">
    <property type="component" value="Unassembled WGS sequence"/>
</dbReference>
<protein>
    <submittedName>
        <fullName evidence="4">Prolyl oligopeptidase family serine peptidase</fullName>
    </submittedName>
</protein>
<dbReference type="PANTHER" id="PTHR34407:SF1">
    <property type="entry name" value="SGNH HYDROLASE-TYPE ESTERASE DOMAIN-CONTAINING PROTEIN"/>
    <property type="match status" value="1"/>
</dbReference>
<evidence type="ECO:0000259" key="2">
    <source>
        <dbReference type="Pfam" id="PF00326"/>
    </source>
</evidence>
<evidence type="ECO:0000259" key="3">
    <source>
        <dbReference type="Pfam" id="PF13472"/>
    </source>
</evidence>
<name>A0ABR9AL25_9BACT</name>
<comment type="caution">
    <text evidence="4">The sequence shown here is derived from an EMBL/GenBank/DDBJ whole genome shotgun (WGS) entry which is preliminary data.</text>
</comment>
<evidence type="ECO:0000313" key="4">
    <source>
        <dbReference type="EMBL" id="MBD8489508.1"/>
    </source>
</evidence>
<dbReference type="PANTHER" id="PTHR34407">
    <property type="entry name" value="EXPRESSED PROTEIN"/>
    <property type="match status" value="1"/>
</dbReference>
<feature type="signal peptide" evidence="1">
    <location>
        <begin position="1"/>
        <end position="25"/>
    </location>
</feature>
<evidence type="ECO:0000256" key="1">
    <source>
        <dbReference type="SAM" id="SignalP"/>
    </source>
</evidence>
<evidence type="ECO:0000313" key="5">
    <source>
        <dbReference type="Proteomes" id="UP000647133"/>
    </source>
</evidence>
<organism evidence="4 5">
    <name type="scientific">Echinicola arenosa</name>
    <dbReference type="NCBI Taxonomy" id="2774144"/>
    <lineage>
        <taxon>Bacteria</taxon>
        <taxon>Pseudomonadati</taxon>
        <taxon>Bacteroidota</taxon>
        <taxon>Cytophagia</taxon>
        <taxon>Cytophagales</taxon>
        <taxon>Cyclobacteriaceae</taxon>
        <taxon>Echinicola</taxon>
    </lineage>
</organism>
<sequence>MNRRSLTFTLAYVLCLFFFSLSISAQDMVSIDTIEWKGFQRYNFKIGERDIRMVAPRSELKGKPWLWRARFPDWHTEQDSILVAEGFHLVYANTDNLFGSPQAMEVWDKVYDLMTKKFGLNRKPALSGVSRGGLFVYNWAKRHPDKVACIYAEAPVCDFKSWPGGQGKGLGSESDWKKLKEAYGFASDEEANSYDDNPIDGLDELAKNKVPILHMIGLEDQVVPPEENTFILVENYLRLGGPATVVPCTQGEQKLHGHHFDIESPRLVADFIKYHSVREAKLSSKTFYKIRGGLKNSQIKFERDKKGRVAFLGGSITYNSGWRDSVVNFLQERFPGTEFEFITAGIPSMGSVPGAFRLERDVLSTGPIDLLFEEAAVNDATNGRTDEEQQLAMEGIVRHLRKKNPAADMVLFHFVDPDKIDSYNRGEIPEVIKNHERVAEYYGLPSLNLAEEVTRRIANKEFTWEDDFKNLHPSPYGQGVYAHSMIDMLKTAYGGHLDQDDKITANQSLPMLNVAAFDRGVLVDISKAKIGKGWQIVEAWKPTVQTGTRANYVDVPMLVSESPKSKLKFKFNGNAVGIAVAAGQDAGKIAYRIDNGKWKTQDLFTQWSTHLHLPWYYLLAIDLESEEHKLELKVIEDKNPNSSGNAVRIRYFFVNGLD</sequence>
<feature type="domain" description="SGNH hydrolase-type esterase" evidence="3">
    <location>
        <begin position="311"/>
        <end position="478"/>
    </location>
</feature>
<proteinExistence type="predicted"/>
<dbReference type="RefSeq" id="WP_192010374.1">
    <property type="nucleotide sequence ID" value="NZ_JACYTQ010000003.1"/>
</dbReference>
<dbReference type="SUPFAM" id="SSF53474">
    <property type="entry name" value="alpha/beta-Hydrolases"/>
    <property type="match status" value="1"/>
</dbReference>
<keyword evidence="1" id="KW-0732">Signal</keyword>
<reference evidence="4 5" key="1">
    <citation type="submission" date="2020-09" db="EMBL/GenBank/DDBJ databases">
        <title>Echinicola sp. CAU 1574 isolated from sand of Sido Beach.</title>
        <authorList>
            <person name="Kim W."/>
        </authorList>
    </citation>
    <scope>NUCLEOTIDE SEQUENCE [LARGE SCALE GENOMIC DNA]</scope>
    <source>
        <strain evidence="4 5">CAU 1574</strain>
    </source>
</reference>
<feature type="chain" id="PRO_5045598637" evidence="1">
    <location>
        <begin position="26"/>
        <end position="658"/>
    </location>
</feature>
<dbReference type="Gene3D" id="3.40.50.1110">
    <property type="entry name" value="SGNH hydrolase"/>
    <property type="match status" value="1"/>
</dbReference>
<dbReference type="CDD" id="cd00229">
    <property type="entry name" value="SGNH_hydrolase"/>
    <property type="match status" value="1"/>
</dbReference>
<accession>A0ABR9AL25</accession>
<dbReference type="Pfam" id="PF13472">
    <property type="entry name" value="Lipase_GDSL_2"/>
    <property type="match status" value="1"/>
</dbReference>
<dbReference type="Gene3D" id="2.60.120.260">
    <property type="entry name" value="Galactose-binding domain-like"/>
    <property type="match status" value="1"/>
</dbReference>
<dbReference type="EMBL" id="JACYTQ010000003">
    <property type="protein sequence ID" value="MBD8489508.1"/>
    <property type="molecule type" value="Genomic_DNA"/>
</dbReference>
<dbReference type="InterPro" id="IPR001375">
    <property type="entry name" value="Peptidase_S9_cat"/>
</dbReference>
<dbReference type="Pfam" id="PF00326">
    <property type="entry name" value="Peptidase_S9"/>
    <property type="match status" value="1"/>
</dbReference>